<evidence type="ECO:0000313" key="18">
    <source>
        <dbReference type="Proteomes" id="UP000065641"/>
    </source>
</evidence>
<evidence type="ECO:0000256" key="3">
    <source>
        <dbReference type="ARBA" id="ARBA00022448"/>
    </source>
</evidence>
<dbReference type="Gene3D" id="3.30.70.100">
    <property type="match status" value="1"/>
</dbReference>
<proteinExistence type="inferred from homology"/>
<dbReference type="PANTHER" id="PTHR43520:SF5">
    <property type="entry name" value="CATION-TRANSPORTING P-TYPE ATPASE-RELATED"/>
    <property type="match status" value="1"/>
</dbReference>
<dbReference type="PROSITE" id="PS50846">
    <property type="entry name" value="HMA_2"/>
    <property type="match status" value="1"/>
</dbReference>
<dbReference type="CDD" id="cd02079">
    <property type="entry name" value="P-type_ATPase_HM"/>
    <property type="match status" value="1"/>
</dbReference>
<dbReference type="InterPro" id="IPR023298">
    <property type="entry name" value="ATPase_P-typ_TM_dom_sf"/>
</dbReference>
<dbReference type="OrthoDB" id="9814270at2"/>
<dbReference type="EMBL" id="CP013189">
    <property type="protein sequence ID" value="ALO47205.1"/>
    <property type="molecule type" value="Genomic_DNA"/>
</dbReference>
<dbReference type="InterPro" id="IPR027256">
    <property type="entry name" value="P-typ_ATPase_IB"/>
</dbReference>
<dbReference type="NCBIfam" id="TIGR01511">
    <property type="entry name" value="ATPase-IB1_Cu"/>
    <property type="match status" value="1"/>
</dbReference>
<dbReference type="Pfam" id="PF00403">
    <property type="entry name" value="HMA"/>
    <property type="match status" value="1"/>
</dbReference>
<comment type="subcellular location">
    <subcellularLocation>
        <location evidence="1">Cell membrane</location>
        <topology evidence="1">Multi-pass membrane protein</topology>
    </subcellularLocation>
</comment>
<reference evidence="17 18" key="1">
    <citation type="submission" date="2015-11" db="EMBL/GenBank/DDBJ databases">
        <authorList>
            <person name="Zhang Y."/>
            <person name="Guo Z."/>
        </authorList>
    </citation>
    <scope>NUCLEOTIDE SEQUENCE [LARGE SCALE GENOMIC DNA]</scope>
    <source>
        <strain evidence="17 18">KCTC 32221</strain>
    </source>
</reference>
<evidence type="ECO:0000256" key="6">
    <source>
        <dbReference type="ARBA" id="ARBA00022692"/>
    </source>
</evidence>
<dbReference type="InterPro" id="IPR044492">
    <property type="entry name" value="P_typ_ATPase_HD_dom"/>
</dbReference>
<name>A0A0S2KG91_9GAMM</name>
<dbReference type="InterPro" id="IPR006121">
    <property type="entry name" value="HMA_dom"/>
</dbReference>
<evidence type="ECO:0000256" key="13">
    <source>
        <dbReference type="ARBA" id="ARBA00023065"/>
    </source>
</evidence>
<feature type="transmembrane region" description="Helical" evidence="15">
    <location>
        <begin position="271"/>
        <end position="289"/>
    </location>
</feature>
<dbReference type="InterPro" id="IPR008250">
    <property type="entry name" value="ATPase_P-typ_transduc_dom_A_sf"/>
</dbReference>
<dbReference type="GO" id="GO:0055070">
    <property type="term" value="P:copper ion homeostasis"/>
    <property type="evidence" value="ECO:0007669"/>
    <property type="project" value="TreeGrafter"/>
</dbReference>
<dbReference type="GO" id="GO:0016887">
    <property type="term" value="F:ATP hydrolysis activity"/>
    <property type="evidence" value="ECO:0007669"/>
    <property type="project" value="InterPro"/>
</dbReference>
<sequence>MAAVMNSSELCFHCQLPLPDSHALQVSVDGESRAVCCPACRAAVQFIHDLKLDDYYRFRSQCDTSTVPGKAANQSDDDSLREAVQCDPQGHFKINLLITDIRCVACTWLIEQVLQRLPDVLDVSANFASRRVTISFQAPLNVVNIAERLRALGYTVKADQPDAARDAYKAERKQMLMRLGIAGIGMMQVMMFALASYLGGNDIERAYEDLMRWASFALTTPVVFFSAWPFHRAAWYALANRSLVMDVPVSLAILAAWVLSVYSTLTGGAEVYFDTACMFTFFLLIGRFAELVSRFHFQQSQDMLEHLLPRHVTMQDGSRRSLDALRPGDLIAVAAGEIIPADGVVIEGLGGVSEAAFTGEPMPMHKEPGSRVLAGSQNHDGSFVIRVATDPAQFVIRQIAHLYEQASRYRPRWAQLADQTARYFVGAVLLIAAAAGLFWYQAGNPEFLVIALTVLVVACPCALSLATPVAYSVATTTLRRHGVVIKNGMFLERAAATQAIVFDKTGTLTQARLQIRQTIPLADSDSQTCLEIASALEQQSQHPIAQAFSAPHSLPVDEISIIPGSGVSARMQGQDYRIGHIDFALNNDSNAIAACQALLPPSDNAVTVVILSRDKRALAAFYLQDSPRPESAEVISQTHTLGLHTAVFTGDRSLVAQQIQDRFGVRQVQTAMSPDDKVQAMRELQKQYRVMMVGDGINDTAAMAAADTSLCVSPTDTFVQNSADATLVNNTLTLLPRILQFARRSRRIIRQNIVWSVSYNFTVIPFALLGMVPPWLAALGMSLSSVLVVGNAARLTRLGG</sequence>
<keyword evidence="4 15" id="KW-1003">Cell membrane</keyword>
<keyword evidence="10" id="KW-0460">Magnesium</keyword>
<dbReference type="STRING" id="1249552.PS2015_2572"/>
<evidence type="ECO:0000256" key="9">
    <source>
        <dbReference type="ARBA" id="ARBA00022840"/>
    </source>
</evidence>
<dbReference type="PROSITE" id="PS00154">
    <property type="entry name" value="ATPASE_E1_E2"/>
    <property type="match status" value="1"/>
</dbReference>
<dbReference type="PATRIC" id="fig|1249552.3.peg.2589"/>
<evidence type="ECO:0000256" key="14">
    <source>
        <dbReference type="ARBA" id="ARBA00023136"/>
    </source>
</evidence>
<dbReference type="PRINTS" id="PR00119">
    <property type="entry name" value="CATATPASE"/>
</dbReference>
<evidence type="ECO:0000256" key="7">
    <source>
        <dbReference type="ARBA" id="ARBA00022723"/>
    </source>
</evidence>
<dbReference type="SUPFAM" id="SSF56784">
    <property type="entry name" value="HAD-like"/>
    <property type="match status" value="1"/>
</dbReference>
<dbReference type="Pfam" id="PF00702">
    <property type="entry name" value="Hydrolase"/>
    <property type="match status" value="1"/>
</dbReference>
<dbReference type="SFLD" id="SFLDS00003">
    <property type="entry name" value="Haloacid_Dehalogenase"/>
    <property type="match status" value="1"/>
</dbReference>
<dbReference type="GO" id="GO:0005886">
    <property type="term" value="C:plasma membrane"/>
    <property type="evidence" value="ECO:0007669"/>
    <property type="project" value="UniProtKB-SubCell"/>
</dbReference>
<protein>
    <submittedName>
        <fullName evidence="17">Cation transport ATPase, E1-E2 family protein</fullName>
    </submittedName>
</protein>
<gene>
    <name evidence="17" type="ORF">PS2015_2572</name>
</gene>
<dbReference type="RefSeq" id="WP_058022619.1">
    <property type="nucleotide sequence ID" value="NZ_CP013189.1"/>
</dbReference>
<keyword evidence="11" id="KW-1278">Translocase</keyword>
<keyword evidence="5" id="KW-0597">Phosphoprotein</keyword>
<dbReference type="KEGG" id="pspi:PS2015_2572"/>
<dbReference type="GO" id="GO:0043682">
    <property type="term" value="F:P-type divalent copper transporter activity"/>
    <property type="evidence" value="ECO:0007669"/>
    <property type="project" value="TreeGrafter"/>
</dbReference>
<feature type="transmembrane region" description="Helical" evidence="15">
    <location>
        <begin position="175"/>
        <end position="198"/>
    </location>
</feature>
<evidence type="ECO:0000256" key="8">
    <source>
        <dbReference type="ARBA" id="ARBA00022741"/>
    </source>
</evidence>
<dbReference type="PANTHER" id="PTHR43520">
    <property type="entry name" value="ATP7, ISOFORM B"/>
    <property type="match status" value="1"/>
</dbReference>
<dbReference type="GO" id="GO:0005524">
    <property type="term" value="F:ATP binding"/>
    <property type="evidence" value="ECO:0007669"/>
    <property type="project" value="UniProtKB-UniRule"/>
</dbReference>
<evidence type="ECO:0000259" key="16">
    <source>
        <dbReference type="PROSITE" id="PS50846"/>
    </source>
</evidence>
<feature type="transmembrane region" description="Helical" evidence="15">
    <location>
        <begin position="210"/>
        <end position="231"/>
    </location>
</feature>
<evidence type="ECO:0000256" key="10">
    <source>
        <dbReference type="ARBA" id="ARBA00022842"/>
    </source>
</evidence>
<dbReference type="AlphaFoldDB" id="A0A0S2KG91"/>
<feature type="transmembrane region" description="Helical" evidence="15">
    <location>
        <begin position="243"/>
        <end position="265"/>
    </location>
</feature>
<keyword evidence="9 15" id="KW-0067">ATP-binding</keyword>
<dbReference type="InterPro" id="IPR023214">
    <property type="entry name" value="HAD_sf"/>
</dbReference>
<dbReference type="InterPro" id="IPR017969">
    <property type="entry name" value="Heavy-metal-associated_CS"/>
</dbReference>
<evidence type="ECO:0000256" key="11">
    <source>
        <dbReference type="ARBA" id="ARBA00022967"/>
    </source>
</evidence>
<comment type="similarity">
    <text evidence="2 15">Belongs to the cation transport ATPase (P-type) (TC 3.A.3) family. Type IB subfamily.</text>
</comment>
<dbReference type="SFLD" id="SFLDG00002">
    <property type="entry name" value="C1.7:_P-type_atpase_like"/>
    <property type="match status" value="1"/>
</dbReference>
<dbReference type="Gene3D" id="3.40.1110.10">
    <property type="entry name" value="Calcium-transporting ATPase, cytoplasmic domain N"/>
    <property type="match status" value="1"/>
</dbReference>
<dbReference type="SUPFAM" id="SSF81665">
    <property type="entry name" value="Calcium ATPase, transmembrane domain M"/>
    <property type="match status" value="1"/>
</dbReference>
<keyword evidence="18" id="KW-1185">Reference proteome</keyword>
<keyword evidence="8 15" id="KW-0547">Nucleotide-binding</keyword>
<dbReference type="InterPro" id="IPR018303">
    <property type="entry name" value="ATPase_P-typ_P_site"/>
</dbReference>
<keyword evidence="6 15" id="KW-0812">Transmembrane</keyword>
<dbReference type="InterPro" id="IPR023299">
    <property type="entry name" value="ATPase_P-typ_cyto_dom_N"/>
</dbReference>
<dbReference type="Gene3D" id="2.70.150.10">
    <property type="entry name" value="Calcium-transporting ATPase, cytoplasmic transduction domain A"/>
    <property type="match status" value="1"/>
</dbReference>
<dbReference type="Pfam" id="PF00122">
    <property type="entry name" value="E1-E2_ATPase"/>
    <property type="match status" value="1"/>
</dbReference>
<dbReference type="NCBIfam" id="TIGR01494">
    <property type="entry name" value="ATPase_P-type"/>
    <property type="match status" value="1"/>
</dbReference>
<dbReference type="Gene3D" id="3.40.50.1000">
    <property type="entry name" value="HAD superfamily/HAD-like"/>
    <property type="match status" value="1"/>
</dbReference>
<keyword evidence="3" id="KW-0813">Transport</keyword>
<evidence type="ECO:0000256" key="15">
    <source>
        <dbReference type="RuleBase" id="RU362081"/>
    </source>
</evidence>
<dbReference type="InterPro" id="IPR021993">
    <property type="entry name" value="ATPase-cat-bd"/>
</dbReference>
<evidence type="ECO:0000256" key="12">
    <source>
        <dbReference type="ARBA" id="ARBA00022989"/>
    </source>
</evidence>
<feature type="transmembrane region" description="Helical" evidence="15">
    <location>
        <begin position="753"/>
        <end position="769"/>
    </location>
</feature>
<organism evidence="17 18">
    <name type="scientific">Pseudohongiella spirulinae</name>
    <dbReference type="NCBI Taxonomy" id="1249552"/>
    <lineage>
        <taxon>Bacteria</taxon>
        <taxon>Pseudomonadati</taxon>
        <taxon>Pseudomonadota</taxon>
        <taxon>Gammaproteobacteria</taxon>
        <taxon>Pseudomonadales</taxon>
        <taxon>Pseudohongiellaceae</taxon>
        <taxon>Pseudohongiella</taxon>
    </lineage>
</organism>
<evidence type="ECO:0000256" key="2">
    <source>
        <dbReference type="ARBA" id="ARBA00006024"/>
    </source>
</evidence>
<feature type="transmembrane region" description="Helical" evidence="15">
    <location>
        <begin position="420"/>
        <end position="441"/>
    </location>
</feature>
<dbReference type="Pfam" id="PF12156">
    <property type="entry name" value="ATPase-cat_bd"/>
    <property type="match status" value="1"/>
</dbReference>
<feature type="transmembrane region" description="Helical" evidence="15">
    <location>
        <begin position="447"/>
        <end position="471"/>
    </location>
</feature>
<evidence type="ECO:0000256" key="5">
    <source>
        <dbReference type="ARBA" id="ARBA00022553"/>
    </source>
</evidence>
<dbReference type="InterPro" id="IPR036163">
    <property type="entry name" value="HMA_dom_sf"/>
</dbReference>
<keyword evidence="13" id="KW-0406">Ion transport</keyword>
<keyword evidence="12 15" id="KW-1133">Transmembrane helix</keyword>
<keyword evidence="14 15" id="KW-0472">Membrane</keyword>
<dbReference type="PROSITE" id="PS01047">
    <property type="entry name" value="HMA_1"/>
    <property type="match status" value="1"/>
</dbReference>
<dbReference type="SUPFAM" id="SSF81653">
    <property type="entry name" value="Calcium ATPase, transduction domain A"/>
    <property type="match status" value="1"/>
</dbReference>
<keyword evidence="7 15" id="KW-0479">Metal-binding</keyword>
<dbReference type="NCBIfam" id="TIGR01525">
    <property type="entry name" value="ATPase-IB_hvy"/>
    <property type="match status" value="1"/>
</dbReference>
<evidence type="ECO:0000256" key="4">
    <source>
        <dbReference type="ARBA" id="ARBA00022475"/>
    </source>
</evidence>
<dbReference type="InterPro" id="IPR036412">
    <property type="entry name" value="HAD-like_sf"/>
</dbReference>
<dbReference type="SUPFAM" id="SSF55008">
    <property type="entry name" value="HMA, heavy metal-associated domain"/>
    <property type="match status" value="1"/>
</dbReference>
<evidence type="ECO:0000313" key="17">
    <source>
        <dbReference type="EMBL" id="ALO47205.1"/>
    </source>
</evidence>
<dbReference type="SFLD" id="SFLDF00027">
    <property type="entry name" value="p-type_atpase"/>
    <property type="match status" value="1"/>
</dbReference>
<accession>A0A0S2KG91</accession>
<dbReference type="Proteomes" id="UP000065641">
    <property type="component" value="Chromosome"/>
</dbReference>
<dbReference type="InterPro" id="IPR059000">
    <property type="entry name" value="ATPase_P-type_domA"/>
</dbReference>
<feature type="domain" description="HMA" evidence="16">
    <location>
        <begin position="92"/>
        <end position="157"/>
    </location>
</feature>
<dbReference type="GO" id="GO:0005507">
    <property type="term" value="F:copper ion binding"/>
    <property type="evidence" value="ECO:0007669"/>
    <property type="project" value="TreeGrafter"/>
</dbReference>
<evidence type="ECO:0000256" key="1">
    <source>
        <dbReference type="ARBA" id="ARBA00004651"/>
    </source>
</evidence>
<dbReference type="InterPro" id="IPR001757">
    <property type="entry name" value="P_typ_ATPase"/>
</dbReference>